<dbReference type="RefSeq" id="WP_145179207.1">
    <property type="nucleotide sequence ID" value="NZ_CP037422.1"/>
</dbReference>
<feature type="compositionally biased region" description="Basic and acidic residues" evidence="1">
    <location>
        <begin position="96"/>
        <end position="111"/>
    </location>
</feature>
<keyword evidence="3" id="KW-1185">Reference proteome</keyword>
<name>A0A517X1N9_9PLAN</name>
<accession>A0A517X1N9</accession>
<dbReference type="EMBL" id="CP037422">
    <property type="protein sequence ID" value="QDU11413.1"/>
    <property type="molecule type" value="Genomic_DNA"/>
</dbReference>
<reference evidence="2 3" key="1">
    <citation type="submission" date="2019-03" db="EMBL/GenBank/DDBJ databases">
        <title>Deep-cultivation of Planctomycetes and their phenomic and genomic characterization uncovers novel biology.</title>
        <authorList>
            <person name="Wiegand S."/>
            <person name="Jogler M."/>
            <person name="Boedeker C."/>
            <person name="Pinto D."/>
            <person name="Vollmers J."/>
            <person name="Rivas-Marin E."/>
            <person name="Kohn T."/>
            <person name="Peeters S.H."/>
            <person name="Heuer A."/>
            <person name="Rast P."/>
            <person name="Oberbeckmann S."/>
            <person name="Bunk B."/>
            <person name="Jeske O."/>
            <person name="Meyerdierks A."/>
            <person name="Storesund J.E."/>
            <person name="Kallscheuer N."/>
            <person name="Luecker S."/>
            <person name="Lage O.M."/>
            <person name="Pohl T."/>
            <person name="Merkel B.J."/>
            <person name="Hornburger P."/>
            <person name="Mueller R.-W."/>
            <person name="Bruemmer F."/>
            <person name="Labrenz M."/>
            <person name="Spormann A.M."/>
            <person name="Op den Camp H."/>
            <person name="Overmann J."/>
            <person name="Amann R."/>
            <person name="Jetten M.S.M."/>
            <person name="Mascher T."/>
            <person name="Medema M.H."/>
            <person name="Devos D.P."/>
            <person name="Kaster A.-K."/>
            <person name="Ovreas L."/>
            <person name="Rohde M."/>
            <person name="Galperin M.Y."/>
            <person name="Jogler C."/>
        </authorList>
    </citation>
    <scope>NUCLEOTIDE SEQUENCE [LARGE SCALE GENOMIC DNA]</scope>
    <source>
        <strain evidence="2 3">V202</strain>
    </source>
</reference>
<dbReference type="OrthoDB" id="262002at2"/>
<proteinExistence type="predicted"/>
<dbReference type="AlphaFoldDB" id="A0A517X1N9"/>
<sequence>MAYEGEQWVVPMLGGHGGKNLGTTFQKIVRRAGVEEWPKPFQNCRSSRQTELEQQFPTYVVCAWLGNTPTVARKHYLTVTDNHFDDAAGKTGDANTRYDSRRLAKEKTSRS</sequence>
<evidence type="ECO:0000313" key="3">
    <source>
        <dbReference type="Proteomes" id="UP000318384"/>
    </source>
</evidence>
<feature type="region of interest" description="Disordered" evidence="1">
    <location>
        <begin position="83"/>
        <end position="111"/>
    </location>
</feature>
<evidence type="ECO:0000256" key="1">
    <source>
        <dbReference type="SAM" id="MobiDB-lite"/>
    </source>
</evidence>
<gene>
    <name evidence="2" type="ORF">V202x_48350</name>
</gene>
<organism evidence="2 3">
    <name type="scientific">Gimesia aquarii</name>
    <dbReference type="NCBI Taxonomy" id="2527964"/>
    <lineage>
        <taxon>Bacteria</taxon>
        <taxon>Pseudomonadati</taxon>
        <taxon>Planctomycetota</taxon>
        <taxon>Planctomycetia</taxon>
        <taxon>Planctomycetales</taxon>
        <taxon>Planctomycetaceae</taxon>
        <taxon>Gimesia</taxon>
    </lineage>
</organism>
<protein>
    <submittedName>
        <fullName evidence="2">Uncharacterized protein</fullName>
    </submittedName>
</protein>
<dbReference type="Proteomes" id="UP000318384">
    <property type="component" value="Chromosome"/>
</dbReference>
<evidence type="ECO:0000313" key="2">
    <source>
        <dbReference type="EMBL" id="QDU11413.1"/>
    </source>
</evidence>